<dbReference type="InterPro" id="IPR003680">
    <property type="entry name" value="Flavodoxin_fold"/>
</dbReference>
<accession>A0A1U7HYS0</accession>
<keyword evidence="5" id="KW-1185">Reference proteome</keyword>
<dbReference type="Pfam" id="PF02525">
    <property type="entry name" value="Flavodoxin_2"/>
    <property type="match status" value="1"/>
</dbReference>
<name>A0A1U7HYS0_9CHRO</name>
<comment type="caution">
    <text evidence="4">The sequence shown here is derived from an EMBL/GenBank/DDBJ whole genome shotgun (WGS) entry which is preliminary data.</text>
</comment>
<dbReference type="STRING" id="247279.NIES1031_02305"/>
<dbReference type="Proteomes" id="UP000185984">
    <property type="component" value="Unassembled WGS sequence"/>
</dbReference>
<evidence type="ECO:0000256" key="2">
    <source>
        <dbReference type="ARBA" id="ARBA00023002"/>
    </source>
</evidence>
<organism evidence="4 5">
    <name type="scientific">Chroogloeocystis siderophila 5.2 s.c.1</name>
    <dbReference type="NCBI Taxonomy" id="247279"/>
    <lineage>
        <taxon>Bacteria</taxon>
        <taxon>Bacillati</taxon>
        <taxon>Cyanobacteriota</taxon>
        <taxon>Cyanophyceae</taxon>
        <taxon>Oscillatoriophycideae</taxon>
        <taxon>Chroococcales</taxon>
        <taxon>Chroococcaceae</taxon>
        <taxon>Chroogloeocystis</taxon>
    </lineage>
</organism>
<keyword evidence="2" id="KW-0560">Oxidoreductase</keyword>
<feature type="domain" description="Flavodoxin-like fold" evidence="3">
    <location>
        <begin position="1"/>
        <end position="208"/>
    </location>
</feature>
<evidence type="ECO:0000256" key="1">
    <source>
        <dbReference type="ARBA" id="ARBA00006252"/>
    </source>
</evidence>
<dbReference type="PANTHER" id="PTHR10204:SF34">
    <property type="entry name" value="NAD(P)H DEHYDROGENASE [QUINONE] 1 ISOFORM 1"/>
    <property type="match status" value="1"/>
</dbReference>
<dbReference type="GO" id="GO:0003955">
    <property type="term" value="F:NAD(P)H dehydrogenase (quinone) activity"/>
    <property type="evidence" value="ECO:0007669"/>
    <property type="project" value="TreeGrafter"/>
</dbReference>
<evidence type="ECO:0000313" key="5">
    <source>
        <dbReference type="Proteomes" id="UP000185984"/>
    </source>
</evidence>
<evidence type="ECO:0000259" key="3">
    <source>
        <dbReference type="Pfam" id="PF02525"/>
    </source>
</evidence>
<reference evidence="4 5" key="1">
    <citation type="submission" date="2016-11" db="EMBL/GenBank/DDBJ databases">
        <title>Draft Genome Sequences of Nine Cyanobacterial Strains from Diverse Habitats.</title>
        <authorList>
            <person name="Zhu T."/>
            <person name="Hou S."/>
            <person name="Lu X."/>
            <person name="Hess W.R."/>
        </authorList>
    </citation>
    <scope>NUCLEOTIDE SEQUENCE [LARGE SCALE GENOMIC DNA]</scope>
    <source>
        <strain evidence="4 5">5.2 s.c.1</strain>
    </source>
</reference>
<dbReference type="EMBL" id="MRCC01000002">
    <property type="protein sequence ID" value="OKH28754.1"/>
    <property type="molecule type" value="Genomic_DNA"/>
</dbReference>
<dbReference type="OrthoDB" id="9798454at2"/>
<dbReference type="AlphaFoldDB" id="A0A1U7HYS0"/>
<gene>
    <name evidence="4" type="ORF">NIES1031_02305</name>
</gene>
<evidence type="ECO:0000313" key="4">
    <source>
        <dbReference type="EMBL" id="OKH28754.1"/>
    </source>
</evidence>
<dbReference type="SUPFAM" id="SSF52218">
    <property type="entry name" value="Flavoproteins"/>
    <property type="match status" value="1"/>
</dbReference>
<comment type="similarity">
    <text evidence="1">Belongs to the NAD(P)H dehydrogenase (quinone) family.</text>
</comment>
<sequence length="238" mass="27425">MKVFIVHAHPEPKSFNGALTRHAKVVLENAAHEVKISDLYAMKFNPVSDRRNFTSQKNQDYFKQQTEELYATEIDGFALDIRSEMKKLDWCDVLIFQFPLWWFSVPAILKGWVDRVFAMGRIYGGGKWYDNGTFQGKKAMLSLTTGAPETRYSETGLNGFIDDLLFPIHHGIFHYVGFDVLPPFIAWAVNRVSEEQRQHYLETYQQRLLSIDKTPAIAYPALADYDENFQLKSANEAS</sequence>
<dbReference type="RefSeq" id="WP_073547911.1">
    <property type="nucleotide sequence ID" value="NZ_CAWMVK010000012.1"/>
</dbReference>
<dbReference type="InterPro" id="IPR029039">
    <property type="entry name" value="Flavoprotein-like_sf"/>
</dbReference>
<dbReference type="PANTHER" id="PTHR10204">
    <property type="entry name" value="NAD P H OXIDOREDUCTASE-RELATED"/>
    <property type="match status" value="1"/>
</dbReference>
<dbReference type="GO" id="GO:0005829">
    <property type="term" value="C:cytosol"/>
    <property type="evidence" value="ECO:0007669"/>
    <property type="project" value="TreeGrafter"/>
</dbReference>
<dbReference type="Gene3D" id="3.40.50.360">
    <property type="match status" value="1"/>
</dbReference>
<dbReference type="InterPro" id="IPR051545">
    <property type="entry name" value="NAD(P)H_dehydrogenase_qn"/>
</dbReference>
<proteinExistence type="inferred from homology"/>
<protein>
    <submittedName>
        <fullName evidence="4">NADPH quinone oxidoreductase</fullName>
    </submittedName>
</protein>